<evidence type="ECO:0000256" key="6">
    <source>
        <dbReference type="SAM" id="MobiDB-lite"/>
    </source>
</evidence>
<dbReference type="Pfam" id="PF04347">
    <property type="entry name" value="FliO"/>
    <property type="match status" value="1"/>
</dbReference>
<feature type="region of interest" description="Disordered" evidence="6">
    <location>
        <begin position="105"/>
        <end position="125"/>
    </location>
</feature>
<sequence length="157" mass="17435">MILPLFIIGSGLTTPTQAETELASAGGLVGRIALSLIIVLGLLALLYYTYRRLQRRTRGKVTGYGIDVEAQKALGRNSWVALIGIGDRKVLVGITQQRITRLGSWREQPQEESQPQAAKTEEFSHALEDRMNRLRNLGFPVRISATGMEDTVKEDNR</sequence>
<keyword evidence="8" id="KW-0969">Cilium</keyword>
<keyword evidence="3 7" id="KW-0812">Transmembrane</keyword>
<comment type="caution">
    <text evidence="8">The sequence shown here is derived from an EMBL/GenBank/DDBJ whole genome shotgun (WGS) entry which is preliminary data.</text>
</comment>
<dbReference type="EMBL" id="JAHJDP010000085">
    <property type="protein sequence ID" value="MBU2692173.1"/>
    <property type="molecule type" value="Genomic_DNA"/>
</dbReference>
<evidence type="ECO:0000256" key="4">
    <source>
        <dbReference type="ARBA" id="ARBA00022989"/>
    </source>
</evidence>
<evidence type="ECO:0000256" key="1">
    <source>
        <dbReference type="ARBA" id="ARBA00004236"/>
    </source>
</evidence>
<dbReference type="AlphaFoldDB" id="A0A948RYX2"/>
<gene>
    <name evidence="8" type="ORF">KJ970_14725</name>
</gene>
<organism evidence="8 9">
    <name type="scientific">Eiseniibacteriota bacterium</name>
    <dbReference type="NCBI Taxonomy" id="2212470"/>
    <lineage>
        <taxon>Bacteria</taxon>
        <taxon>Candidatus Eiseniibacteriota</taxon>
    </lineage>
</organism>
<accession>A0A948RYX2</accession>
<evidence type="ECO:0000256" key="2">
    <source>
        <dbReference type="ARBA" id="ARBA00022475"/>
    </source>
</evidence>
<name>A0A948RYX2_UNCEI</name>
<keyword evidence="8" id="KW-0282">Flagellum</keyword>
<evidence type="ECO:0000256" key="3">
    <source>
        <dbReference type="ARBA" id="ARBA00022692"/>
    </source>
</evidence>
<evidence type="ECO:0000313" key="8">
    <source>
        <dbReference type="EMBL" id="MBU2692173.1"/>
    </source>
</evidence>
<comment type="subcellular location">
    <subcellularLocation>
        <location evidence="1">Cell membrane</location>
    </subcellularLocation>
</comment>
<dbReference type="InterPro" id="IPR022781">
    <property type="entry name" value="Flagellar_biosynth_FliO"/>
</dbReference>
<dbReference type="Proteomes" id="UP000777784">
    <property type="component" value="Unassembled WGS sequence"/>
</dbReference>
<evidence type="ECO:0000313" key="9">
    <source>
        <dbReference type="Proteomes" id="UP000777784"/>
    </source>
</evidence>
<reference evidence="8" key="1">
    <citation type="submission" date="2021-05" db="EMBL/GenBank/DDBJ databases">
        <title>Energy efficiency and biological interactions define the core microbiome of deep oligotrophic groundwater.</title>
        <authorList>
            <person name="Mehrshad M."/>
            <person name="Lopez-Fernandez M."/>
            <person name="Bell E."/>
            <person name="Bernier-Latmani R."/>
            <person name="Bertilsson S."/>
            <person name="Dopson M."/>
        </authorList>
    </citation>
    <scope>NUCLEOTIDE SEQUENCE</scope>
    <source>
        <strain evidence="8">Modern_marine.mb.64</strain>
    </source>
</reference>
<proteinExistence type="predicted"/>
<protein>
    <submittedName>
        <fullName evidence="8">Flagellar biosynthetic protein FliO</fullName>
    </submittedName>
</protein>
<dbReference type="GO" id="GO:0044781">
    <property type="term" value="P:bacterial-type flagellum organization"/>
    <property type="evidence" value="ECO:0007669"/>
    <property type="project" value="InterPro"/>
</dbReference>
<keyword evidence="4 7" id="KW-1133">Transmembrane helix</keyword>
<evidence type="ECO:0000256" key="5">
    <source>
        <dbReference type="ARBA" id="ARBA00023136"/>
    </source>
</evidence>
<keyword evidence="8" id="KW-0966">Cell projection</keyword>
<dbReference type="GO" id="GO:0016020">
    <property type="term" value="C:membrane"/>
    <property type="evidence" value="ECO:0007669"/>
    <property type="project" value="InterPro"/>
</dbReference>
<keyword evidence="2" id="KW-1003">Cell membrane</keyword>
<keyword evidence="5 7" id="KW-0472">Membrane</keyword>
<feature type="transmembrane region" description="Helical" evidence="7">
    <location>
        <begin position="28"/>
        <end position="50"/>
    </location>
</feature>
<evidence type="ECO:0000256" key="7">
    <source>
        <dbReference type="SAM" id="Phobius"/>
    </source>
</evidence>